<accession>A0A9Q0EUX9</accession>
<reference evidence="2" key="1">
    <citation type="submission" date="2022-07" db="EMBL/GenBank/DDBJ databases">
        <title>Chromosome-level genome of Muraenolepis orangiensis.</title>
        <authorList>
            <person name="Kim J."/>
        </authorList>
    </citation>
    <scope>NUCLEOTIDE SEQUENCE</scope>
    <source>
        <strain evidence="2">KU_S4_2022</strain>
        <tissue evidence="2">Muscle</tissue>
    </source>
</reference>
<dbReference type="Proteomes" id="UP001148018">
    <property type="component" value="Unassembled WGS sequence"/>
</dbReference>
<feature type="non-terminal residue" evidence="2">
    <location>
        <position position="61"/>
    </location>
</feature>
<dbReference type="AlphaFoldDB" id="A0A9Q0EUX9"/>
<gene>
    <name evidence="2" type="ORF">NHX12_020103</name>
</gene>
<evidence type="ECO:0000256" key="1">
    <source>
        <dbReference type="SAM" id="MobiDB-lite"/>
    </source>
</evidence>
<evidence type="ECO:0000313" key="2">
    <source>
        <dbReference type="EMBL" id="KAJ3613859.1"/>
    </source>
</evidence>
<evidence type="ECO:0000313" key="3">
    <source>
        <dbReference type="Proteomes" id="UP001148018"/>
    </source>
</evidence>
<feature type="region of interest" description="Disordered" evidence="1">
    <location>
        <begin position="1"/>
        <end position="26"/>
    </location>
</feature>
<protein>
    <submittedName>
        <fullName evidence="2">Uncharacterized protein</fullName>
    </submittedName>
</protein>
<sequence length="61" mass="5887">GMTKQAELLGMSGARGTSRRPGAGESAASLACARPSALVYIARIRGAGGLLKGAGAGGSLE</sequence>
<proteinExistence type="predicted"/>
<dbReference type="EMBL" id="JANIIK010000035">
    <property type="protein sequence ID" value="KAJ3613859.1"/>
    <property type="molecule type" value="Genomic_DNA"/>
</dbReference>
<keyword evidence="3" id="KW-1185">Reference proteome</keyword>
<comment type="caution">
    <text evidence="2">The sequence shown here is derived from an EMBL/GenBank/DDBJ whole genome shotgun (WGS) entry which is preliminary data.</text>
</comment>
<organism evidence="2 3">
    <name type="scientific">Muraenolepis orangiensis</name>
    <name type="common">Patagonian moray cod</name>
    <dbReference type="NCBI Taxonomy" id="630683"/>
    <lineage>
        <taxon>Eukaryota</taxon>
        <taxon>Metazoa</taxon>
        <taxon>Chordata</taxon>
        <taxon>Craniata</taxon>
        <taxon>Vertebrata</taxon>
        <taxon>Euteleostomi</taxon>
        <taxon>Actinopterygii</taxon>
        <taxon>Neopterygii</taxon>
        <taxon>Teleostei</taxon>
        <taxon>Neoteleostei</taxon>
        <taxon>Acanthomorphata</taxon>
        <taxon>Zeiogadaria</taxon>
        <taxon>Gadariae</taxon>
        <taxon>Gadiformes</taxon>
        <taxon>Muraenolepidoidei</taxon>
        <taxon>Muraenolepididae</taxon>
        <taxon>Muraenolepis</taxon>
    </lineage>
</organism>
<name>A0A9Q0EUX9_9TELE</name>
<feature type="non-terminal residue" evidence="2">
    <location>
        <position position="1"/>
    </location>
</feature>